<sequence>MDSTHVVASVRTLTWPQTERNHHHQLTLLIDKAGAIRFVGLLQLSSRVVPGSSNCNFFSFYILSIGLRHGYGWCGNPCGHSQRRQGAFWDGIANYWV</sequence>
<reference evidence="1 3" key="2">
    <citation type="journal article" date="2018" name="Plant J.">
        <title>The Physcomitrella patens chromosome-scale assembly reveals moss genome structure and evolution.</title>
        <authorList>
            <person name="Lang D."/>
            <person name="Ullrich K.K."/>
            <person name="Murat F."/>
            <person name="Fuchs J."/>
            <person name="Jenkins J."/>
            <person name="Haas F.B."/>
            <person name="Piednoel M."/>
            <person name="Gundlach H."/>
            <person name="Van Bel M."/>
            <person name="Meyberg R."/>
            <person name="Vives C."/>
            <person name="Morata J."/>
            <person name="Symeonidi A."/>
            <person name="Hiss M."/>
            <person name="Muchero W."/>
            <person name="Kamisugi Y."/>
            <person name="Saleh O."/>
            <person name="Blanc G."/>
            <person name="Decker E.L."/>
            <person name="van Gessel N."/>
            <person name="Grimwood J."/>
            <person name="Hayes R.D."/>
            <person name="Graham S.W."/>
            <person name="Gunter L.E."/>
            <person name="McDaniel S.F."/>
            <person name="Hoernstein S.N.W."/>
            <person name="Larsson A."/>
            <person name="Li F.W."/>
            <person name="Perroud P.F."/>
            <person name="Phillips J."/>
            <person name="Ranjan P."/>
            <person name="Rokshar D.S."/>
            <person name="Rothfels C.J."/>
            <person name="Schneider L."/>
            <person name="Shu S."/>
            <person name="Stevenson D.W."/>
            <person name="Thummler F."/>
            <person name="Tillich M."/>
            <person name="Villarreal Aguilar J.C."/>
            <person name="Widiez T."/>
            <person name="Wong G.K."/>
            <person name="Wymore A."/>
            <person name="Zhang Y."/>
            <person name="Zimmer A.D."/>
            <person name="Quatrano R.S."/>
            <person name="Mayer K.F.X."/>
            <person name="Goodstein D."/>
            <person name="Casacuberta J.M."/>
            <person name="Vandepoele K."/>
            <person name="Reski R."/>
            <person name="Cuming A.C."/>
            <person name="Tuskan G.A."/>
            <person name="Maumus F."/>
            <person name="Salse J."/>
            <person name="Schmutz J."/>
            <person name="Rensing S.A."/>
        </authorList>
    </citation>
    <scope>NUCLEOTIDE SEQUENCE [LARGE SCALE GENOMIC DNA]</scope>
    <source>
        <strain evidence="2 3">cv. Gransden 2004</strain>
    </source>
</reference>
<reference evidence="1 3" key="1">
    <citation type="journal article" date="2008" name="Science">
        <title>The Physcomitrella genome reveals evolutionary insights into the conquest of land by plants.</title>
        <authorList>
            <person name="Rensing S."/>
            <person name="Lang D."/>
            <person name="Zimmer A."/>
            <person name="Terry A."/>
            <person name="Salamov A."/>
            <person name="Shapiro H."/>
            <person name="Nishiyama T."/>
            <person name="Perroud P.-F."/>
            <person name="Lindquist E."/>
            <person name="Kamisugi Y."/>
            <person name="Tanahashi T."/>
            <person name="Sakakibara K."/>
            <person name="Fujita T."/>
            <person name="Oishi K."/>
            <person name="Shin-I T."/>
            <person name="Kuroki Y."/>
            <person name="Toyoda A."/>
            <person name="Suzuki Y."/>
            <person name="Hashimoto A."/>
            <person name="Yamaguchi K."/>
            <person name="Sugano A."/>
            <person name="Kohara Y."/>
            <person name="Fujiyama A."/>
            <person name="Anterola A."/>
            <person name="Aoki S."/>
            <person name="Ashton N."/>
            <person name="Barbazuk W.B."/>
            <person name="Barker E."/>
            <person name="Bennetzen J."/>
            <person name="Bezanilla M."/>
            <person name="Blankenship R."/>
            <person name="Cho S.H."/>
            <person name="Dutcher S."/>
            <person name="Estelle M."/>
            <person name="Fawcett J.A."/>
            <person name="Gundlach H."/>
            <person name="Hanada K."/>
            <person name="Heyl A."/>
            <person name="Hicks K.A."/>
            <person name="Hugh J."/>
            <person name="Lohr M."/>
            <person name="Mayer K."/>
            <person name="Melkozernov A."/>
            <person name="Murata T."/>
            <person name="Nelson D."/>
            <person name="Pils B."/>
            <person name="Prigge M."/>
            <person name="Reiss B."/>
            <person name="Renner T."/>
            <person name="Rombauts S."/>
            <person name="Rushton P."/>
            <person name="Sanderfoot A."/>
            <person name="Schween G."/>
            <person name="Shiu S.-H."/>
            <person name="Stueber K."/>
            <person name="Theodoulou F.L."/>
            <person name="Tu H."/>
            <person name="Van de Peer Y."/>
            <person name="Verrier P.J."/>
            <person name="Waters E."/>
            <person name="Wood A."/>
            <person name="Yang L."/>
            <person name="Cove D."/>
            <person name="Cuming A."/>
            <person name="Hasebe M."/>
            <person name="Lucas S."/>
            <person name="Mishler D.B."/>
            <person name="Reski R."/>
            <person name="Grigoriev I."/>
            <person name="Quatrano R.S."/>
            <person name="Boore J.L."/>
        </authorList>
    </citation>
    <scope>NUCLEOTIDE SEQUENCE [LARGE SCALE GENOMIC DNA]</scope>
    <source>
        <strain evidence="2 3">cv. Gransden 2004</strain>
    </source>
</reference>
<dbReference type="EnsemblPlants" id="Pp3c7_20921V3.1">
    <property type="protein sequence ID" value="PAC:32925481.CDS.1"/>
    <property type="gene ID" value="Pp3c7_20921"/>
</dbReference>
<evidence type="ECO:0000313" key="1">
    <source>
        <dbReference type="EMBL" id="PNR51460.1"/>
    </source>
</evidence>
<organism evidence="1">
    <name type="scientific">Physcomitrium patens</name>
    <name type="common">Spreading-leaved earth moss</name>
    <name type="synonym">Physcomitrella patens</name>
    <dbReference type="NCBI Taxonomy" id="3218"/>
    <lineage>
        <taxon>Eukaryota</taxon>
        <taxon>Viridiplantae</taxon>
        <taxon>Streptophyta</taxon>
        <taxon>Embryophyta</taxon>
        <taxon>Bryophyta</taxon>
        <taxon>Bryophytina</taxon>
        <taxon>Bryopsida</taxon>
        <taxon>Funariidae</taxon>
        <taxon>Funariales</taxon>
        <taxon>Funariaceae</taxon>
        <taxon>Physcomitrium</taxon>
    </lineage>
</organism>
<dbReference type="Proteomes" id="UP000006727">
    <property type="component" value="Chromosome 7"/>
</dbReference>
<dbReference type="InParanoid" id="A0A2K1KCE8"/>
<name>A0A2K1KCE8_PHYPA</name>
<dbReference type="Gramene" id="Pp3c7_20921V3.1">
    <property type="protein sequence ID" value="PAC:32925481.CDS.1"/>
    <property type="gene ID" value="Pp3c7_20921"/>
</dbReference>
<keyword evidence="3" id="KW-1185">Reference proteome</keyword>
<evidence type="ECO:0000313" key="2">
    <source>
        <dbReference type="EnsemblPlants" id="PAC:32925481.CDS.1"/>
    </source>
</evidence>
<reference evidence="2" key="3">
    <citation type="submission" date="2020-12" db="UniProtKB">
        <authorList>
            <consortium name="EnsemblPlants"/>
        </authorList>
    </citation>
    <scope>IDENTIFICATION</scope>
</reference>
<dbReference type="EMBL" id="ABEU02000007">
    <property type="protein sequence ID" value="PNR51460.1"/>
    <property type="molecule type" value="Genomic_DNA"/>
</dbReference>
<dbReference type="AlphaFoldDB" id="A0A2K1KCE8"/>
<gene>
    <name evidence="1" type="ORF">PHYPA_010647</name>
</gene>
<accession>A0A2K1KCE8</accession>
<protein>
    <submittedName>
        <fullName evidence="1 2">Uncharacterized protein</fullName>
    </submittedName>
</protein>
<proteinExistence type="predicted"/>
<evidence type="ECO:0000313" key="3">
    <source>
        <dbReference type="Proteomes" id="UP000006727"/>
    </source>
</evidence>